<dbReference type="Proteomes" id="UP000249688">
    <property type="component" value="Unassembled WGS sequence"/>
</dbReference>
<reference evidence="1 2" key="1">
    <citation type="submission" date="2018-06" db="EMBL/GenBank/DDBJ databases">
        <title>Genomic Encyclopedia of Archaeal and Bacterial Type Strains, Phase II (KMG-II): from individual species to whole genera.</title>
        <authorList>
            <person name="Goeker M."/>
        </authorList>
    </citation>
    <scope>NUCLEOTIDE SEQUENCE [LARGE SCALE GENOMIC DNA]</scope>
    <source>
        <strain evidence="1 2">DSM 24525</strain>
    </source>
</reference>
<sequence length="359" mass="40035">MDSHIATALPRDVHTAEVRGSPGAGRLRPGDRVTLRPPAEILAGLATRQDMPFMPEMLQFYGRAFTVAKRVEKICDTICPVASRRMQGTVYLEELRCDGSAHGGCQAECRLYWREEWLARLNPDASPRRPDDAEVAALRAAIEANIHPPGAPGLFRCQVTEARRATTALPDWDLRQYLREVTSGNTTPGHVLRVGLRAMPQELVRLARSATPAALRPMARGLRARMHPSAAQRERPAPLGLQAGEWVEVRSAAEIRRTLDARGFNRGLSFSGPEMLPACGKRFRVRARVNRIIDEPTGRMLEMKHDCITLEGLVCTGDRSAGRWFCSREIYPYWREAWLKRPNDPEPGPSMTPHPPSAS</sequence>
<comment type="caution">
    <text evidence="1">The sequence shown here is derived from an EMBL/GenBank/DDBJ whole genome shotgun (WGS) entry which is preliminary data.</text>
</comment>
<organism evidence="1 2">
    <name type="scientific">Humitalea rosea</name>
    <dbReference type="NCBI Taxonomy" id="990373"/>
    <lineage>
        <taxon>Bacteria</taxon>
        <taxon>Pseudomonadati</taxon>
        <taxon>Pseudomonadota</taxon>
        <taxon>Alphaproteobacteria</taxon>
        <taxon>Acetobacterales</taxon>
        <taxon>Roseomonadaceae</taxon>
        <taxon>Humitalea</taxon>
    </lineage>
</organism>
<dbReference type="RefSeq" id="WP_211314193.1">
    <property type="nucleotide sequence ID" value="NZ_QKYU01000023.1"/>
</dbReference>
<keyword evidence="2" id="KW-1185">Reference proteome</keyword>
<proteinExistence type="predicted"/>
<evidence type="ECO:0000313" key="1">
    <source>
        <dbReference type="EMBL" id="PZW40800.1"/>
    </source>
</evidence>
<gene>
    <name evidence="1" type="ORF">C8P66_1236</name>
</gene>
<evidence type="ECO:0000313" key="2">
    <source>
        <dbReference type="Proteomes" id="UP000249688"/>
    </source>
</evidence>
<dbReference type="EMBL" id="QKYU01000023">
    <property type="protein sequence ID" value="PZW40800.1"/>
    <property type="molecule type" value="Genomic_DNA"/>
</dbReference>
<accession>A0A2W7JZ76</accession>
<protein>
    <submittedName>
        <fullName evidence="1">Uncharacterized protein</fullName>
    </submittedName>
</protein>
<dbReference type="AlphaFoldDB" id="A0A2W7JZ76"/>
<name>A0A2W7JZ76_9PROT</name>